<proteinExistence type="predicted"/>
<dbReference type="Proteomes" id="UP000017836">
    <property type="component" value="Unassembled WGS sequence"/>
</dbReference>
<organism evidence="1 2">
    <name type="scientific">Amborella trichopoda</name>
    <dbReference type="NCBI Taxonomy" id="13333"/>
    <lineage>
        <taxon>Eukaryota</taxon>
        <taxon>Viridiplantae</taxon>
        <taxon>Streptophyta</taxon>
        <taxon>Embryophyta</taxon>
        <taxon>Tracheophyta</taxon>
        <taxon>Spermatophyta</taxon>
        <taxon>Magnoliopsida</taxon>
        <taxon>Amborellales</taxon>
        <taxon>Amborellaceae</taxon>
        <taxon>Amborella</taxon>
    </lineage>
</organism>
<evidence type="ECO:0000313" key="2">
    <source>
        <dbReference type="Proteomes" id="UP000017836"/>
    </source>
</evidence>
<accession>W1PB22</accession>
<dbReference type="EMBL" id="KI394293">
    <property type="protein sequence ID" value="ERN04200.1"/>
    <property type="molecule type" value="Genomic_DNA"/>
</dbReference>
<keyword evidence="2" id="KW-1185">Reference proteome</keyword>
<dbReference type="HOGENOM" id="CLU_1909492_0_0_1"/>
<dbReference type="AlphaFoldDB" id="W1PB22"/>
<sequence>MGSLKKLYLLNKRVSLLHRDGLGFLLILHGSLNPNSPNYLCNVERLSKNLQLYSKRVGPVISNARFLTSFSAPEAEEKGSRFLSLKNSNTQNTGTHFLCPHHIMQEIVSSADVSQALGFFLWASKQVDFSKTP</sequence>
<name>W1PB22_AMBTC</name>
<evidence type="ECO:0000313" key="1">
    <source>
        <dbReference type="EMBL" id="ERN04200.1"/>
    </source>
</evidence>
<protein>
    <submittedName>
        <fullName evidence="1">Uncharacterized protein</fullName>
    </submittedName>
</protein>
<gene>
    <name evidence="1" type="ORF">AMTR_s00077p00118450</name>
</gene>
<dbReference type="Gramene" id="ERN04200">
    <property type="protein sequence ID" value="ERN04200"/>
    <property type="gene ID" value="AMTR_s00077p00118450"/>
</dbReference>
<reference evidence="2" key="1">
    <citation type="journal article" date="2013" name="Science">
        <title>The Amborella genome and the evolution of flowering plants.</title>
        <authorList>
            <consortium name="Amborella Genome Project"/>
        </authorList>
    </citation>
    <scope>NUCLEOTIDE SEQUENCE [LARGE SCALE GENOMIC DNA]</scope>
</reference>